<accession>A0A2P2Q7C3</accession>
<protein>
    <submittedName>
        <fullName evidence="1">Uncharacterized protein</fullName>
    </submittedName>
</protein>
<proteinExistence type="predicted"/>
<dbReference type="AlphaFoldDB" id="A0A2P2Q7C3"/>
<dbReference type="EMBL" id="GGEC01082409">
    <property type="protein sequence ID" value="MBX62893.1"/>
    <property type="molecule type" value="Transcribed_RNA"/>
</dbReference>
<reference evidence="1" key="1">
    <citation type="submission" date="2018-02" db="EMBL/GenBank/DDBJ databases">
        <title>Rhizophora mucronata_Transcriptome.</title>
        <authorList>
            <person name="Meera S.P."/>
            <person name="Sreeshan A."/>
            <person name="Augustine A."/>
        </authorList>
    </citation>
    <scope>NUCLEOTIDE SEQUENCE</scope>
    <source>
        <tissue evidence="1">Leaf</tissue>
    </source>
</reference>
<sequence length="42" mass="5185">MHLLSVSTCTHKCEEFWLQKSYRIRHILLNSYWKLISYCHES</sequence>
<organism evidence="1">
    <name type="scientific">Rhizophora mucronata</name>
    <name type="common">Asiatic mangrove</name>
    <dbReference type="NCBI Taxonomy" id="61149"/>
    <lineage>
        <taxon>Eukaryota</taxon>
        <taxon>Viridiplantae</taxon>
        <taxon>Streptophyta</taxon>
        <taxon>Embryophyta</taxon>
        <taxon>Tracheophyta</taxon>
        <taxon>Spermatophyta</taxon>
        <taxon>Magnoliopsida</taxon>
        <taxon>eudicotyledons</taxon>
        <taxon>Gunneridae</taxon>
        <taxon>Pentapetalae</taxon>
        <taxon>rosids</taxon>
        <taxon>fabids</taxon>
        <taxon>Malpighiales</taxon>
        <taxon>Rhizophoraceae</taxon>
        <taxon>Rhizophora</taxon>
    </lineage>
</organism>
<name>A0A2P2Q7C3_RHIMU</name>
<evidence type="ECO:0000313" key="1">
    <source>
        <dbReference type="EMBL" id="MBX62893.1"/>
    </source>
</evidence>